<organism evidence="3 4">
    <name type="scientific">Dichanthelium oligosanthes</name>
    <dbReference type="NCBI Taxonomy" id="888268"/>
    <lineage>
        <taxon>Eukaryota</taxon>
        <taxon>Viridiplantae</taxon>
        <taxon>Streptophyta</taxon>
        <taxon>Embryophyta</taxon>
        <taxon>Tracheophyta</taxon>
        <taxon>Spermatophyta</taxon>
        <taxon>Magnoliopsida</taxon>
        <taxon>Liliopsida</taxon>
        <taxon>Poales</taxon>
        <taxon>Poaceae</taxon>
        <taxon>PACMAD clade</taxon>
        <taxon>Panicoideae</taxon>
        <taxon>Panicodae</taxon>
        <taxon>Paniceae</taxon>
        <taxon>Dichantheliinae</taxon>
        <taxon>Dichanthelium</taxon>
    </lineage>
</organism>
<dbReference type="PROSITE" id="PS50157">
    <property type="entry name" value="ZINC_FINGER_C2H2_2"/>
    <property type="match status" value="1"/>
</dbReference>
<dbReference type="InterPro" id="IPR013087">
    <property type="entry name" value="Znf_C2H2_type"/>
</dbReference>
<dbReference type="EMBL" id="LWDX02005294">
    <property type="protein sequence ID" value="OEL37473.1"/>
    <property type="molecule type" value="Genomic_DNA"/>
</dbReference>
<reference evidence="3 4" key="1">
    <citation type="submission" date="2016-09" db="EMBL/GenBank/DDBJ databases">
        <title>The draft genome of Dichanthelium oligosanthes: A C3 panicoid grass species.</title>
        <authorList>
            <person name="Studer A.J."/>
            <person name="Schnable J.C."/>
            <person name="Brutnell T.P."/>
        </authorList>
    </citation>
    <scope>NUCLEOTIDE SEQUENCE [LARGE SCALE GENOMIC DNA]</scope>
    <source>
        <strain evidence="4">cv. Kellogg 1175</strain>
        <tissue evidence="3">Leaf</tissue>
    </source>
</reference>
<dbReference type="PANTHER" id="PTHR45730:SF108">
    <property type="entry name" value="PROTEIN LATE FLOWERING"/>
    <property type="match status" value="1"/>
</dbReference>
<sequence length="183" mass="18885">MDQEPWSPPSQAEGLRLSLALAPAAGRCEELGEVASPTECVGGKLLPCLFCDKKFLKWQALGGHQKAHKEERATGWNPYLYGAPPGTLSGGSSSAAAAALSILIASHGGATTELPAADIKLEMSDGSAPLFVDHVLLPAAAAGCDDTVGMPNWGRISCVSAPPETSNTTSSCAGEELDLELRL</sequence>
<dbReference type="SUPFAM" id="SSF57667">
    <property type="entry name" value="beta-beta-alpha zinc fingers"/>
    <property type="match status" value="1"/>
</dbReference>
<dbReference type="GO" id="GO:0008270">
    <property type="term" value="F:zinc ion binding"/>
    <property type="evidence" value="ECO:0007669"/>
    <property type="project" value="UniProtKB-KW"/>
</dbReference>
<feature type="domain" description="C2H2-type" evidence="2">
    <location>
        <begin position="46"/>
        <end position="73"/>
    </location>
</feature>
<dbReference type="PANTHER" id="PTHR45730">
    <property type="entry name" value="ZINC FINGER PROTEIN JAGGED"/>
    <property type="match status" value="1"/>
</dbReference>
<keyword evidence="1" id="KW-0862">Zinc</keyword>
<keyword evidence="1" id="KW-0479">Metal-binding</keyword>
<name>A0A1E5WJD2_9POAL</name>
<dbReference type="AlphaFoldDB" id="A0A1E5WJD2"/>
<gene>
    <name evidence="3" type="ORF">BAE44_0001508</name>
</gene>
<evidence type="ECO:0000256" key="1">
    <source>
        <dbReference type="PROSITE-ProRule" id="PRU00042"/>
    </source>
</evidence>
<dbReference type="PROSITE" id="PS00028">
    <property type="entry name" value="ZINC_FINGER_C2H2_1"/>
    <property type="match status" value="1"/>
</dbReference>
<dbReference type="Proteomes" id="UP000095767">
    <property type="component" value="Unassembled WGS sequence"/>
</dbReference>
<accession>A0A1E5WJD2</accession>
<evidence type="ECO:0000313" key="4">
    <source>
        <dbReference type="Proteomes" id="UP000095767"/>
    </source>
</evidence>
<dbReference type="InterPro" id="IPR045320">
    <property type="entry name" value="JAGGED/SL1-like"/>
</dbReference>
<comment type="caution">
    <text evidence="3">The sequence shown here is derived from an EMBL/GenBank/DDBJ whole genome shotgun (WGS) entry which is preliminary data.</text>
</comment>
<keyword evidence="1" id="KW-0863">Zinc-finger</keyword>
<keyword evidence="4" id="KW-1185">Reference proteome</keyword>
<protein>
    <recommendedName>
        <fullName evidence="2">C2H2-type domain-containing protein</fullName>
    </recommendedName>
</protein>
<dbReference type="GO" id="GO:0003700">
    <property type="term" value="F:DNA-binding transcription factor activity"/>
    <property type="evidence" value="ECO:0007669"/>
    <property type="project" value="InterPro"/>
</dbReference>
<evidence type="ECO:0000259" key="2">
    <source>
        <dbReference type="PROSITE" id="PS50157"/>
    </source>
</evidence>
<dbReference type="OrthoDB" id="1915958at2759"/>
<dbReference type="InterPro" id="IPR036236">
    <property type="entry name" value="Znf_C2H2_sf"/>
</dbReference>
<evidence type="ECO:0000313" key="3">
    <source>
        <dbReference type="EMBL" id="OEL37473.1"/>
    </source>
</evidence>
<proteinExistence type="predicted"/>
<dbReference type="STRING" id="888268.A0A1E5WJD2"/>